<dbReference type="RefSeq" id="WP_285184729.1">
    <property type="nucleotide sequence ID" value="NZ_CP126981.1"/>
</dbReference>
<gene>
    <name evidence="1" type="ORF">PT015_12150</name>
</gene>
<name>A0ABY8VQ01_9MYCO</name>
<reference evidence="1 2" key="1">
    <citation type="journal article" date="2023" name="Microbiol. Resour. Announc.">
        <title>Complete Genome Sequence of Mycobacterium wuenschmanii, a novel Nontuberculous Mycobacterium Isolated from a captive population of Amazon Milk Frogs.</title>
        <authorList>
            <person name="Hicks J."/>
            <person name="Zeineldin M."/>
            <person name="Ward H."/>
            <person name="Wuenschmann A."/>
            <person name="Camp P."/>
            <person name="Farrell D."/>
            <person name="Lehman K."/>
            <person name="Thacker T."/>
            <person name="Cuthbert E."/>
        </authorList>
    </citation>
    <scope>NUCLEOTIDE SEQUENCE [LARGE SCALE GENOMIC DNA]</scope>
    <source>
        <strain evidence="1 2">Wuenschmanii</strain>
    </source>
</reference>
<sequence>MTVIAGRPLEARRRAAEVEATPVEARQNELRSRCVIHRNIGHVGPFPREGPTSSLFRGTNSAHRMSRGFFINLALDKLDETDIQLLK</sequence>
<keyword evidence="2" id="KW-1185">Reference proteome</keyword>
<organism evidence="1 2">
    <name type="scientific">Candidatus Mycobacterium wuenschmannii</name>
    <dbReference type="NCBI Taxonomy" id="3027808"/>
    <lineage>
        <taxon>Bacteria</taxon>
        <taxon>Bacillati</taxon>
        <taxon>Actinomycetota</taxon>
        <taxon>Actinomycetes</taxon>
        <taxon>Mycobacteriales</taxon>
        <taxon>Mycobacteriaceae</taxon>
        <taxon>Mycobacterium</taxon>
    </lineage>
</organism>
<protein>
    <submittedName>
        <fullName evidence="1">Uncharacterized protein</fullName>
    </submittedName>
</protein>
<dbReference type="EMBL" id="CP126981">
    <property type="protein sequence ID" value="WIM85714.1"/>
    <property type="molecule type" value="Genomic_DNA"/>
</dbReference>
<evidence type="ECO:0000313" key="1">
    <source>
        <dbReference type="EMBL" id="WIM85714.1"/>
    </source>
</evidence>
<proteinExistence type="predicted"/>
<evidence type="ECO:0000313" key="2">
    <source>
        <dbReference type="Proteomes" id="UP001236585"/>
    </source>
</evidence>
<accession>A0ABY8VQ01</accession>
<dbReference type="Proteomes" id="UP001236585">
    <property type="component" value="Chromosome"/>
</dbReference>